<organism evidence="9 10">
    <name type="scientific">Pendulispora rubella</name>
    <dbReference type="NCBI Taxonomy" id="2741070"/>
    <lineage>
        <taxon>Bacteria</taxon>
        <taxon>Pseudomonadati</taxon>
        <taxon>Myxococcota</taxon>
        <taxon>Myxococcia</taxon>
        <taxon>Myxococcales</taxon>
        <taxon>Sorangiineae</taxon>
        <taxon>Pendulisporaceae</taxon>
        <taxon>Pendulispora</taxon>
    </lineage>
</organism>
<sequence>MADIVIAEAVRSAVGRAHKGSLALKRPDELAGDVIRALLARVPQVKPELVEDLVLGCAMPEGEQGLNVARLAGLLGGLSQDSSAMTINRFCSSGLQAIALAAGAIAIGSNDIVVAGGVESMSMVPMTGNKLSASAEVMEKFPTAYTPMGITAENVAAKFDVSRADQDAFALKSQQKATAAREGKKFEDEVVTVRGIRYQGNERVTFDFRQDELIRPETTAEGLAQLKPAFSAKGVVTAGNSSPLSDGAAAALVLSKAKADELGVKGLGYFRAYATVGVDPAIMGIGPVPAVQKLLQKTGKSIKDIDVFEVNEAFASQAVYVQRTLGIPEEKLNVNGGAIALGHPLGCTGAKLTATALYELKRRGGKYAVVTMCIGGGMGAAALLEAIR</sequence>
<evidence type="ECO:0000256" key="6">
    <source>
        <dbReference type="RuleBase" id="RU003557"/>
    </source>
</evidence>
<evidence type="ECO:0000259" key="7">
    <source>
        <dbReference type="Pfam" id="PF00108"/>
    </source>
</evidence>
<evidence type="ECO:0000256" key="2">
    <source>
        <dbReference type="ARBA" id="ARBA00010982"/>
    </source>
</evidence>
<dbReference type="EMBL" id="CP089983">
    <property type="protein sequence ID" value="WXB08685.1"/>
    <property type="molecule type" value="Genomic_DNA"/>
</dbReference>
<keyword evidence="3 6" id="KW-0808">Transferase</keyword>
<accession>A0ABZ2LHQ8</accession>
<dbReference type="InterPro" id="IPR016039">
    <property type="entry name" value="Thiolase-like"/>
</dbReference>
<dbReference type="Pfam" id="PF00108">
    <property type="entry name" value="Thiolase_N"/>
    <property type="match status" value="1"/>
</dbReference>
<dbReference type="PROSITE" id="PS00737">
    <property type="entry name" value="THIOLASE_2"/>
    <property type="match status" value="1"/>
</dbReference>
<dbReference type="Gene3D" id="3.40.47.10">
    <property type="match status" value="2"/>
</dbReference>
<comment type="similarity">
    <text evidence="2 6">Belongs to the thiolase-like superfamily. Thiolase family.</text>
</comment>
<dbReference type="PANTHER" id="PTHR43853">
    <property type="entry name" value="3-KETOACYL-COA THIOLASE, PEROXISOMAL"/>
    <property type="match status" value="1"/>
</dbReference>
<feature type="domain" description="Thiolase N-terminal" evidence="7">
    <location>
        <begin position="4"/>
        <end position="256"/>
    </location>
</feature>
<dbReference type="InterPro" id="IPR020613">
    <property type="entry name" value="Thiolase_CS"/>
</dbReference>
<name>A0ABZ2LHQ8_9BACT</name>
<dbReference type="RefSeq" id="WP_394838356.1">
    <property type="nucleotide sequence ID" value="NZ_CP089929.1"/>
</dbReference>
<dbReference type="CDD" id="cd00751">
    <property type="entry name" value="thiolase"/>
    <property type="match status" value="1"/>
</dbReference>
<evidence type="ECO:0000313" key="10">
    <source>
        <dbReference type="Proteomes" id="UP001374803"/>
    </source>
</evidence>
<dbReference type="PIRSF" id="PIRSF000429">
    <property type="entry name" value="Ac-CoA_Ac_transf"/>
    <property type="match status" value="1"/>
</dbReference>
<dbReference type="EC" id="2.3.1.16" evidence="5"/>
<evidence type="ECO:0000259" key="8">
    <source>
        <dbReference type="Pfam" id="PF02803"/>
    </source>
</evidence>
<feature type="domain" description="Thiolase C-terminal" evidence="8">
    <location>
        <begin position="266"/>
        <end position="385"/>
    </location>
</feature>
<dbReference type="SUPFAM" id="SSF53901">
    <property type="entry name" value="Thiolase-like"/>
    <property type="match status" value="2"/>
</dbReference>
<comment type="pathway">
    <text evidence="1">Lipid metabolism.</text>
</comment>
<evidence type="ECO:0000256" key="3">
    <source>
        <dbReference type="ARBA" id="ARBA00022679"/>
    </source>
</evidence>
<dbReference type="Pfam" id="PF02803">
    <property type="entry name" value="Thiolase_C"/>
    <property type="match status" value="1"/>
</dbReference>
<evidence type="ECO:0000256" key="5">
    <source>
        <dbReference type="ARBA" id="ARBA00024073"/>
    </source>
</evidence>
<dbReference type="InterPro" id="IPR020616">
    <property type="entry name" value="Thiolase_N"/>
</dbReference>
<dbReference type="InterPro" id="IPR002155">
    <property type="entry name" value="Thiolase"/>
</dbReference>
<evidence type="ECO:0000313" key="9">
    <source>
        <dbReference type="EMBL" id="WXB08685.1"/>
    </source>
</evidence>
<reference evidence="9" key="1">
    <citation type="submission" date="2021-12" db="EMBL/GenBank/DDBJ databases">
        <title>Discovery of the Pendulisporaceae a myxobacterial family with distinct sporulation behavior and unique specialized metabolism.</title>
        <authorList>
            <person name="Garcia R."/>
            <person name="Popoff A."/>
            <person name="Bader C.D."/>
            <person name="Loehr J."/>
            <person name="Walesch S."/>
            <person name="Walt C."/>
            <person name="Boldt J."/>
            <person name="Bunk B."/>
            <person name="Haeckl F.J.F.P.J."/>
            <person name="Gunesch A.P."/>
            <person name="Birkelbach J."/>
            <person name="Nuebel U."/>
            <person name="Pietschmann T."/>
            <person name="Bach T."/>
            <person name="Mueller R."/>
        </authorList>
    </citation>
    <scope>NUCLEOTIDE SEQUENCE</scope>
    <source>
        <strain evidence="9">MSr11367</strain>
    </source>
</reference>
<dbReference type="PANTHER" id="PTHR43853:SF21">
    <property type="entry name" value="STEROID 3-KETOACYL-COA THIOLASE"/>
    <property type="match status" value="1"/>
</dbReference>
<keyword evidence="4 6" id="KW-0012">Acyltransferase</keyword>
<evidence type="ECO:0000256" key="4">
    <source>
        <dbReference type="ARBA" id="ARBA00023315"/>
    </source>
</evidence>
<keyword evidence="10" id="KW-1185">Reference proteome</keyword>
<evidence type="ECO:0000256" key="1">
    <source>
        <dbReference type="ARBA" id="ARBA00005189"/>
    </source>
</evidence>
<protein>
    <recommendedName>
        <fullName evidence="5">acetyl-CoA C-acyltransferase</fullName>
        <ecNumber evidence="5">2.3.1.16</ecNumber>
    </recommendedName>
</protein>
<gene>
    <name evidence="9" type="ORF">LVJ94_15760</name>
</gene>
<dbReference type="NCBIfam" id="TIGR01930">
    <property type="entry name" value="AcCoA-C-Actrans"/>
    <property type="match status" value="1"/>
</dbReference>
<dbReference type="InterPro" id="IPR020610">
    <property type="entry name" value="Thiolase_AS"/>
</dbReference>
<dbReference type="PROSITE" id="PS00099">
    <property type="entry name" value="THIOLASE_3"/>
    <property type="match status" value="1"/>
</dbReference>
<dbReference type="PROSITE" id="PS00098">
    <property type="entry name" value="THIOLASE_1"/>
    <property type="match status" value="1"/>
</dbReference>
<dbReference type="InterPro" id="IPR050215">
    <property type="entry name" value="Thiolase-like_sf_Thiolase"/>
</dbReference>
<proteinExistence type="inferred from homology"/>
<dbReference type="InterPro" id="IPR020615">
    <property type="entry name" value="Thiolase_acyl_enz_int_AS"/>
</dbReference>
<dbReference type="Proteomes" id="UP001374803">
    <property type="component" value="Chromosome"/>
</dbReference>
<dbReference type="InterPro" id="IPR020617">
    <property type="entry name" value="Thiolase_C"/>
</dbReference>